<proteinExistence type="predicted"/>
<protein>
    <submittedName>
        <fullName evidence="4">Leucine-rich repeat extensin-like protein 3</fullName>
    </submittedName>
</protein>
<feature type="signal peptide" evidence="2">
    <location>
        <begin position="1"/>
        <end position="22"/>
    </location>
</feature>
<reference evidence="4" key="1">
    <citation type="submission" date="2025-08" db="UniProtKB">
        <authorList>
            <consortium name="RefSeq"/>
        </authorList>
    </citation>
    <scope>IDENTIFICATION</scope>
    <source>
        <strain evidence="4">OHB3-1</strain>
    </source>
</reference>
<dbReference type="RefSeq" id="XP_022141655.1">
    <property type="nucleotide sequence ID" value="XM_022285963.1"/>
</dbReference>
<dbReference type="GeneID" id="111011958"/>
<evidence type="ECO:0000313" key="4">
    <source>
        <dbReference type="RefSeq" id="XP_022141655.1"/>
    </source>
</evidence>
<feature type="chain" id="PRO_5026963649" evidence="2">
    <location>
        <begin position="23"/>
        <end position="193"/>
    </location>
</feature>
<gene>
    <name evidence="4" type="primary">LOC111011958</name>
</gene>
<name>A0A6J1CIP8_MOMCH</name>
<sequence length="193" mass="21092">MGCATAILIAWVCLNVSTKLSAQHVHPSSPPPAAPPPIVSLFPLPPKKHKQLQWSLPPVAEPIVPYFPFVYIPSPSVKPYEHTSPPPPSPVAVAEPIVPYFPFVYIPSPSVRPYEHTSPPPPSPVAVAEPIVPYFPFTFTPSPSEEPYEHTPPPPSAKCPYRSPLNHLPPGVLLREKPPWPPNFTVKTAPPPF</sequence>
<dbReference type="AlphaFoldDB" id="A0A6J1CIP8"/>
<organism evidence="3 4">
    <name type="scientific">Momordica charantia</name>
    <name type="common">Bitter gourd</name>
    <name type="synonym">Balsam pear</name>
    <dbReference type="NCBI Taxonomy" id="3673"/>
    <lineage>
        <taxon>Eukaryota</taxon>
        <taxon>Viridiplantae</taxon>
        <taxon>Streptophyta</taxon>
        <taxon>Embryophyta</taxon>
        <taxon>Tracheophyta</taxon>
        <taxon>Spermatophyta</taxon>
        <taxon>Magnoliopsida</taxon>
        <taxon>eudicotyledons</taxon>
        <taxon>Gunneridae</taxon>
        <taxon>Pentapetalae</taxon>
        <taxon>rosids</taxon>
        <taxon>fabids</taxon>
        <taxon>Cucurbitales</taxon>
        <taxon>Cucurbitaceae</taxon>
        <taxon>Momordiceae</taxon>
        <taxon>Momordica</taxon>
    </lineage>
</organism>
<accession>A0A6J1CIP8</accession>
<keyword evidence="2" id="KW-0732">Signal</keyword>
<keyword evidence="3" id="KW-1185">Reference proteome</keyword>
<dbReference type="KEGG" id="mcha:111011958"/>
<dbReference type="Proteomes" id="UP000504603">
    <property type="component" value="Unplaced"/>
</dbReference>
<evidence type="ECO:0000256" key="2">
    <source>
        <dbReference type="SAM" id="SignalP"/>
    </source>
</evidence>
<evidence type="ECO:0000256" key="1">
    <source>
        <dbReference type="SAM" id="MobiDB-lite"/>
    </source>
</evidence>
<feature type="region of interest" description="Disordered" evidence="1">
    <location>
        <begin position="143"/>
        <end position="193"/>
    </location>
</feature>
<evidence type="ECO:0000313" key="3">
    <source>
        <dbReference type="Proteomes" id="UP000504603"/>
    </source>
</evidence>